<feature type="transmembrane region" description="Helical" evidence="7">
    <location>
        <begin position="42"/>
        <end position="63"/>
    </location>
</feature>
<keyword evidence="4 7" id="KW-1133">Transmembrane helix</keyword>
<feature type="region of interest" description="Disordered" evidence="6">
    <location>
        <begin position="166"/>
        <end position="205"/>
    </location>
</feature>
<dbReference type="EMBL" id="JAINVV010000001">
    <property type="protein sequence ID" value="MBY8821084.1"/>
    <property type="molecule type" value="Genomic_DNA"/>
</dbReference>
<dbReference type="CDD" id="cd16429">
    <property type="entry name" value="VirB10"/>
    <property type="match status" value="1"/>
</dbReference>
<evidence type="ECO:0000256" key="4">
    <source>
        <dbReference type="ARBA" id="ARBA00022989"/>
    </source>
</evidence>
<comment type="subcellular location">
    <subcellularLocation>
        <location evidence="1">Membrane</location>
        <topology evidence="1">Single-pass membrane protein</topology>
    </subcellularLocation>
</comment>
<comment type="caution">
    <text evidence="8">The sequence shown here is derived from an EMBL/GenBank/DDBJ whole genome shotgun (WGS) entry which is preliminary data.</text>
</comment>
<dbReference type="InterPro" id="IPR042217">
    <property type="entry name" value="T4SS_VirB10/TrbI"/>
</dbReference>
<dbReference type="Proteomes" id="UP000706039">
    <property type="component" value="Unassembled WGS sequence"/>
</dbReference>
<keyword evidence="3 7" id="KW-0812">Transmembrane</keyword>
<evidence type="ECO:0000256" key="7">
    <source>
        <dbReference type="SAM" id="Phobius"/>
    </source>
</evidence>
<organism evidence="8 9">
    <name type="scientific">Sphingomonas colocasiae</name>
    <dbReference type="NCBI Taxonomy" id="1848973"/>
    <lineage>
        <taxon>Bacteria</taxon>
        <taxon>Pseudomonadati</taxon>
        <taxon>Pseudomonadota</taxon>
        <taxon>Alphaproteobacteria</taxon>
        <taxon>Sphingomonadales</taxon>
        <taxon>Sphingomonadaceae</taxon>
        <taxon>Sphingomonas</taxon>
    </lineage>
</organism>
<feature type="compositionally biased region" description="Basic and acidic residues" evidence="6">
    <location>
        <begin position="135"/>
        <end position="147"/>
    </location>
</feature>
<proteinExistence type="inferred from homology"/>
<dbReference type="InterPro" id="IPR005498">
    <property type="entry name" value="T4SS_VirB10/TraB/TrbI"/>
</dbReference>
<keyword evidence="9" id="KW-1185">Reference proteome</keyword>
<accession>A0ABS7PLZ0</accession>
<name>A0ABS7PLZ0_9SPHN</name>
<evidence type="ECO:0000256" key="2">
    <source>
        <dbReference type="ARBA" id="ARBA00010265"/>
    </source>
</evidence>
<evidence type="ECO:0000256" key="3">
    <source>
        <dbReference type="ARBA" id="ARBA00022692"/>
    </source>
</evidence>
<reference evidence="8 9" key="1">
    <citation type="submission" date="2021-08" db="EMBL/GenBank/DDBJ databases">
        <authorList>
            <person name="Tuo L."/>
        </authorList>
    </citation>
    <scope>NUCLEOTIDE SEQUENCE [LARGE SCALE GENOMIC DNA]</scope>
    <source>
        <strain evidence="8 9">JCM 31229</strain>
    </source>
</reference>
<protein>
    <submittedName>
        <fullName evidence="8">Conjugal transfer protein TrbI</fullName>
    </submittedName>
</protein>
<evidence type="ECO:0000256" key="1">
    <source>
        <dbReference type="ARBA" id="ARBA00004167"/>
    </source>
</evidence>
<comment type="similarity">
    <text evidence="2">Belongs to the TrbI/VirB10 family.</text>
</comment>
<dbReference type="Pfam" id="PF03743">
    <property type="entry name" value="TrbI"/>
    <property type="match status" value="1"/>
</dbReference>
<sequence length="398" mass="41997">MTGAIEQAAAPDEVEPVRPAKVDPETLVLRGRRRPIARFRKGAIIALVGGASLGLAGLSLYALGSRPTMPTVRDDNDIGLAPEELRNAPGAYPDPPALGPKLPGDLGRAIVAHDDAMAALPGSEPPPMATEDPEAAERERKLAEQRQMRGAPVLVGIGNRPALAADGLAPAPFAPPTAGEGSEMQSQDSKRRFASQADNGPNVSAHRVEVAPSPWTISAGSIIAASLVTGLNSDLPGLVIAQVTEDARDSVTGRTVLIPQGARVIGEYDSVVAFGQKRALLKWQRILFPDGSSIRLDNLPAADPSGYAGLEDKVDFHEWQLLKGIALSTLLGVGTELSISGESDLVRALRESAQQNAANAGQQITSKNLNVQPTLKVRPGASLRVIVHRDIILKPWRR</sequence>
<evidence type="ECO:0000256" key="5">
    <source>
        <dbReference type="ARBA" id="ARBA00023136"/>
    </source>
</evidence>
<dbReference type="Gene3D" id="2.40.128.260">
    <property type="entry name" value="Type IV secretion system, VirB10/TraB/TrbI"/>
    <property type="match status" value="1"/>
</dbReference>
<evidence type="ECO:0000313" key="9">
    <source>
        <dbReference type="Proteomes" id="UP000706039"/>
    </source>
</evidence>
<evidence type="ECO:0000313" key="8">
    <source>
        <dbReference type="EMBL" id="MBY8821084.1"/>
    </source>
</evidence>
<gene>
    <name evidence="8" type="ORF">K7G82_02195</name>
</gene>
<keyword evidence="5 7" id="KW-0472">Membrane</keyword>
<evidence type="ECO:0000256" key="6">
    <source>
        <dbReference type="SAM" id="MobiDB-lite"/>
    </source>
</evidence>
<feature type="region of interest" description="Disordered" evidence="6">
    <location>
        <begin position="120"/>
        <end position="147"/>
    </location>
</feature>